<dbReference type="InterPro" id="IPR026906">
    <property type="entry name" value="LRR_5"/>
</dbReference>
<dbReference type="GO" id="GO:0005886">
    <property type="term" value="C:plasma membrane"/>
    <property type="evidence" value="ECO:0007669"/>
    <property type="project" value="TreeGrafter"/>
</dbReference>
<keyword evidence="3" id="KW-0677">Repeat</keyword>
<dbReference type="STRING" id="451379.A0A0N5ASJ7"/>
<dbReference type="Proteomes" id="UP000046393">
    <property type="component" value="Unplaced"/>
</dbReference>
<feature type="domain" description="BRCT" evidence="5">
    <location>
        <begin position="408"/>
        <end position="479"/>
    </location>
</feature>
<keyword evidence="1" id="KW-0433">Leucine-rich repeat</keyword>
<dbReference type="InterPro" id="IPR001357">
    <property type="entry name" value="BRCT_dom"/>
</dbReference>
<accession>A0A0N5ASJ7</accession>
<reference evidence="7" key="1">
    <citation type="submission" date="2017-02" db="UniProtKB">
        <authorList>
            <consortium name="WormBaseParasite"/>
        </authorList>
    </citation>
    <scope>IDENTIFICATION</scope>
</reference>
<evidence type="ECO:0000313" key="6">
    <source>
        <dbReference type="Proteomes" id="UP000046393"/>
    </source>
</evidence>
<evidence type="ECO:0000256" key="1">
    <source>
        <dbReference type="ARBA" id="ARBA00022614"/>
    </source>
</evidence>
<dbReference type="WBParaSite" id="SMUV_0000776701-mRNA-1">
    <property type="protein sequence ID" value="SMUV_0000776701-mRNA-1"/>
    <property type="gene ID" value="SMUV_0000776701"/>
</dbReference>
<dbReference type="InterPro" id="IPR032675">
    <property type="entry name" value="LRR_dom_sf"/>
</dbReference>
<feature type="domain" description="BRCT" evidence="5">
    <location>
        <begin position="825"/>
        <end position="906"/>
    </location>
</feature>
<dbReference type="AlphaFoldDB" id="A0A0N5ASJ7"/>
<feature type="region of interest" description="Disordered" evidence="4">
    <location>
        <begin position="607"/>
        <end position="670"/>
    </location>
</feature>
<protein>
    <submittedName>
        <fullName evidence="7">BRCT domain-containing protein</fullName>
    </submittedName>
</protein>
<keyword evidence="2" id="KW-0732">Signal</keyword>
<dbReference type="InterPro" id="IPR050541">
    <property type="entry name" value="LRR_TM_domain-containing"/>
</dbReference>
<evidence type="ECO:0000313" key="7">
    <source>
        <dbReference type="WBParaSite" id="SMUV_0000776701-mRNA-1"/>
    </source>
</evidence>
<dbReference type="SUPFAM" id="SSF52058">
    <property type="entry name" value="L domain-like"/>
    <property type="match status" value="1"/>
</dbReference>
<dbReference type="SMART" id="SM00292">
    <property type="entry name" value="BRCT"/>
    <property type="match status" value="3"/>
</dbReference>
<evidence type="ECO:0000256" key="2">
    <source>
        <dbReference type="ARBA" id="ARBA00022729"/>
    </source>
</evidence>
<evidence type="ECO:0000256" key="3">
    <source>
        <dbReference type="ARBA" id="ARBA00022737"/>
    </source>
</evidence>
<dbReference type="CDD" id="cd17716">
    <property type="entry name" value="BRCT_microcephalin_rpt1"/>
    <property type="match status" value="1"/>
</dbReference>
<evidence type="ECO:0000256" key="4">
    <source>
        <dbReference type="SAM" id="MobiDB-lite"/>
    </source>
</evidence>
<dbReference type="PROSITE" id="PS50172">
    <property type="entry name" value="BRCT"/>
    <property type="match status" value="3"/>
</dbReference>
<sequence length="1051" mass="118884">MVYCEHAEFEDIPVDWPSSLLSIHLNNCSLQRLQKYAFRNYRDLEELVIENCRYLTTIEKQAFKGLRNLSILRIENNPQLKYLLKGSFSHISSEKQLKVRLINNAFDEIIAGSFRQLSSLRELSISSNKCLHLKAGSFSGVSKIDFFNLKGLCSIEPLTFKNATRIYRINISNSLLNLTKGSFFSLAHSNEVRLENNEILLIDVDAFYGLNTVERVVIVSNKINQISSQAFSSVVNIGDLVIEENEIKYLNAGSLQSTAWRTKFRDNYVECNCANQWIKYVKDIFLLKHNFCGAEEGFRTLMNYTPNCQSKKENSASYQTFQTSMQKNRKVPCLLQAVTDVPSTSSTNVDEYLLSELEELELEEKLCNQSQFSVASSRNGTGGHSPSPTECKATKEVRVYVDVSEPFDKSSLQNSLRELGASVLTNFGKDVTHLVFWNGLQSTLDEAYENETCSYIVAPQWIKKCVSERKFVDEKPYCLYGLKGLALPIAEMAKGRVGRISEMSSARKRSAVISALEQSVSRRHCKRQKLDDSEINSDIGSPIGTSSLIYTIEAISDQLAPALASLENKGIPVTEVMTPLFDRIKRRVEEINSSDIMLSPTTSKKFTRFGRKLPNDSRINQSCPKRSPPIFDSAENSPTKLMRDPFDDSDNQESLESSNSTRSKISVKNKSISSNALSKRTLFRSVGSKEGSTPQAEQSCNKTTVTDLTRSEPGKRRGRPWISAEKMTPLQFEKAIFRRCPKMYRQHLKMNFDERREAYQKYLDRELRGREEEEQQSDEPVAKPRPVAVKTKSRVLNDLQVINSSEEFVHSSSQTRSLRRKPGNIVLSAIGENDREFLYAIVRRLGILRFAKNVDDETRFVIGDDQGSRTLNIMLALVNGIPIVSKEWAYRSLDNMSWLSSCEFLLPKWKTAYKAYRKGHLQQLFSDFGPFYVSNHCSPPALHLSDFIEKCGGKVIESLSRAAVFIAPSTQWEELKSRLRNDQDSVRMLPESWILGMTCEKSSLVGAHYSIVNAKLCPFEQHSTISESSEASKSVTLDADSGPSSIDIIQS</sequence>
<keyword evidence="6" id="KW-1185">Reference proteome</keyword>
<name>A0A0N5ASJ7_9BILA</name>
<dbReference type="InterPro" id="IPR036420">
    <property type="entry name" value="BRCT_dom_sf"/>
</dbReference>
<evidence type="ECO:0000259" key="5">
    <source>
        <dbReference type="PROSITE" id="PS50172"/>
    </source>
</evidence>
<dbReference type="Pfam" id="PF12738">
    <property type="entry name" value="PTCB-BRCT"/>
    <property type="match status" value="1"/>
</dbReference>
<feature type="domain" description="BRCT" evidence="5">
    <location>
        <begin position="920"/>
        <end position="995"/>
    </location>
</feature>
<dbReference type="PANTHER" id="PTHR24369">
    <property type="entry name" value="ANTIGEN BSP, PUTATIVE-RELATED"/>
    <property type="match status" value="1"/>
</dbReference>
<dbReference type="Pfam" id="PF13306">
    <property type="entry name" value="LRR_5"/>
    <property type="match status" value="1"/>
</dbReference>
<dbReference type="CDD" id="cd17751">
    <property type="entry name" value="BRCT_microcephalin_rpt3"/>
    <property type="match status" value="1"/>
</dbReference>
<organism evidence="6 7">
    <name type="scientific">Syphacia muris</name>
    <dbReference type="NCBI Taxonomy" id="451379"/>
    <lineage>
        <taxon>Eukaryota</taxon>
        <taxon>Metazoa</taxon>
        <taxon>Ecdysozoa</taxon>
        <taxon>Nematoda</taxon>
        <taxon>Chromadorea</taxon>
        <taxon>Rhabditida</taxon>
        <taxon>Spirurina</taxon>
        <taxon>Oxyuridomorpha</taxon>
        <taxon>Oxyuroidea</taxon>
        <taxon>Oxyuridae</taxon>
        <taxon>Syphacia</taxon>
    </lineage>
</organism>
<proteinExistence type="predicted"/>
<feature type="compositionally biased region" description="Polar residues" evidence="4">
    <location>
        <begin position="690"/>
        <end position="708"/>
    </location>
</feature>
<dbReference type="Gene3D" id="3.80.10.10">
    <property type="entry name" value="Ribonuclease Inhibitor"/>
    <property type="match status" value="2"/>
</dbReference>
<dbReference type="Gene3D" id="3.40.50.10190">
    <property type="entry name" value="BRCT domain"/>
    <property type="match status" value="3"/>
</dbReference>
<dbReference type="PANTHER" id="PTHR24369:SF210">
    <property type="entry name" value="CHAOPTIN-RELATED"/>
    <property type="match status" value="1"/>
</dbReference>
<dbReference type="SUPFAM" id="SSF52113">
    <property type="entry name" value="BRCT domain"/>
    <property type="match status" value="3"/>
</dbReference>
<feature type="region of interest" description="Disordered" evidence="4">
    <location>
        <begin position="685"/>
        <end position="719"/>
    </location>
</feature>